<proteinExistence type="predicted"/>
<evidence type="ECO:0000313" key="2">
    <source>
        <dbReference type="Proteomes" id="UP000001307"/>
    </source>
</evidence>
<dbReference type="InParanoid" id="E4XQ24"/>
<name>E4XQ24_OIKDI</name>
<dbReference type="Proteomes" id="UP000001307">
    <property type="component" value="Unassembled WGS sequence"/>
</dbReference>
<sequence>MVVRIVAKDTVEERICTFSPKIYGQTIQGVHALLTSALPMEINGNKDRRRASTLPWQLKLCDKEELSIAEKLMNLPPTEDEDDDDAMNIDDESLSLTETVFSDDEDQIIAELSSIEKFAMRQIDFESCTSVEKVITKPPALNNFFGSMEEVNFEQDDLFISSEAAEATLVDQKFELIPVWRPPTPPRETTVDNANHFRTEIWECSYESKPMALSVSKTRPVMSPVPKAEHDLPLSFFQRNQKAILNHRKQLKNEPKT</sequence>
<dbReference type="AlphaFoldDB" id="E4XQ24"/>
<evidence type="ECO:0000313" key="1">
    <source>
        <dbReference type="EMBL" id="CBY11910.1"/>
    </source>
</evidence>
<protein>
    <submittedName>
        <fullName evidence="1">Uncharacterized protein</fullName>
    </submittedName>
</protein>
<dbReference type="EMBL" id="FN653099">
    <property type="protein sequence ID" value="CBY11910.1"/>
    <property type="molecule type" value="Genomic_DNA"/>
</dbReference>
<accession>E4XQ24</accession>
<gene>
    <name evidence="1" type="ORF">GSOID_T00017316001</name>
</gene>
<organism evidence="1">
    <name type="scientific">Oikopleura dioica</name>
    <name type="common">Tunicate</name>
    <dbReference type="NCBI Taxonomy" id="34765"/>
    <lineage>
        <taxon>Eukaryota</taxon>
        <taxon>Metazoa</taxon>
        <taxon>Chordata</taxon>
        <taxon>Tunicata</taxon>
        <taxon>Appendicularia</taxon>
        <taxon>Copelata</taxon>
        <taxon>Oikopleuridae</taxon>
        <taxon>Oikopleura</taxon>
    </lineage>
</organism>
<keyword evidence="2" id="KW-1185">Reference proteome</keyword>
<reference evidence="1" key="1">
    <citation type="journal article" date="2010" name="Science">
        <title>Plasticity of animal genome architecture unmasked by rapid evolution of a pelagic tunicate.</title>
        <authorList>
            <person name="Denoeud F."/>
            <person name="Henriet S."/>
            <person name="Mungpakdee S."/>
            <person name="Aury J.M."/>
            <person name="Da Silva C."/>
            <person name="Brinkmann H."/>
            <person name="Mikhaleva J."/>
            <person name="Olsen L.C."/>
            <person name="Jubin C."/>
            <person name="Canestro C."/>
            <person name="Bouquet J.M."/>
            <person name="Danks G."/>
            <person name="Poulain J."/>
            <person name="Campsteijn C."/>
            <person name="Adamski M."/>
            <person name="Cross I."/>
            <person name="Yadetie F."/>
            <person name="Muffato M."/>
            <person name="Louis A."/>
            <person name="Butcher S."/>
            <person name="Tsagkogeorga G."/>
            <person name="Konrad A."/>
            <person name="Singh S."/>
            <person name="Jensen M.F."/>
            <person name="Cong E.H."/>
            <person name="Eikeseth-Otteraa H."/>
            <person name="Noel B."/>
            <person name="Anthouard V."/>
            <person name="Porcel B.M."/>
            <person name="Kachouri-Lafond R."/>
            <person name="Nishino A."/>
            <person name="Ugolini M."/>
            <person name="Chourrout P."/>
            <person name="Nishida H."/>
            <person name="Aasland R."/>
            <person name="Huzurbazar S."/>
            <person name="Westhof E."/>
            <person name="Delsuc F."/>
            <person name="Lehrach H."/>
            <person name="Reinhardt R."/>
            <person name="Weissenbach J."/>
            <person name="Roy S.W."/>
            <person name="Artiguenave F."/>
            <person name="Postlethwait J.H."/>
            <person name="Manak J.R."/>
            <person name="Thompson E.M."/>
            <person name="Jaillon O."/>
            <person name="Du Pasquier L."/>
            <person name="Boudinot P."/>
            <person name="Liberles D.A."/>
            <person name="Volff J.N."/>
            <person name="Philippe H."/>
            <person name="Lenhard B."/>
            <person name="Roest Crollius H."/>
            <person name="Wincker P."/>
            <person name="Chourrout D."/>
        </authorList>
    </citation>
    <scope>NUCLEOTIDE SEQUENCE [LARGE SCALE GENOMIC DNA]</scope>
</reference>